<dbReference type="InterPro" id="IPR050230">
    <property type="entry name" value="CALM/Myosin/TropC-like"/>
</dbReference>
<feature type="domain" description="EF-hand" evidence="4">
    <location>
        <begin position="434"/>
        <end position="469"/>
    </location>
</feature>
<dbReference type="GO" id="GO:0005509">
    <property type="term" value="F:calcium ion binding"/>
    <property type="evidence" value="ECO:0007669"/>
    <property type="project" value="InterPro"/>
</dbReference>
<feature type="compositionally biased region" description="Basic residues" evidence="3">
    <location>
        <begin position="152"/>
        <end position="165"/>
    </location>
</feature>
<dbReference type="InterPro" id="IPR011992">
    <property type="entry name" value="EF-hand-dom_pair"/>
</dbReference>
<feature type="domain" description="EF-hand" evidence="4">
    <location>
        <begin position="508"/>
        <end position="543"/>
    </location>
</feature>
<protein>
    <submittedName>
        <fullName evidence="6">Calmodulin</fullName>
    </submittedName>
</protein>
<dbReference type="PROSITE" id="PS50222">
    <property type="entry name" value="EF_HAND_2"/>
    <property type="match status" value="4"/>
</dbReference>
<feature type="domain" description="EF-hand" evidence="4">
    <location>
        <begin position="545"/>
        <end position="580"/>
    </location>
</feature>
<dbReference type="WBParaSite" id="maker-uti_cns_0015529-snap-gene-0.2-mRNA-1">
    <property type="protein sequence ID" value="maker-uti_cns_0015529-snap-gene-0.2-mRNA-1"/>
    <property type="gene ID" value="maker-uti_cns_0015529-snap-gene-0.2"/>
</dbReference>
<dbReference type="InterPro" id="IPR018247">
    <property type="entry name" value="EF_Hand_1_Ca_BS"/>
</dbReference>
<keyword evidence="2" id="KW-0106">Calcium</keyword>
<dbReference type="Pfam" id="PF13499">
    <property type="entry name" value="EF-hand_7"/>
    <property type="match status" value="2"/>
</dbReference>
<dbReference type="Gene3D" id="1.10.238.10">
    <property type="entry name" value="EF-hand"/>
    <property type="match status" value="2"/>
</dbReference>
<dbReference type="PANTHER" id="PTHR23048:SF0">
    <property type="entry name" value="CALMODULIN LIKE 3"/>
    <property type="match status" value="1"/>
</dbReference>
<proteinExistence type="predicted"/>
<feature type="domain" description="EF-hand" evidence="4">
    <location>
        <begin position="470"/>
        <end position="505"/>
    </location>
</feature>
<keyword evidence="5" id="KW-1185">Reference proteome</keyword>
<evidence type="ECO:0000313" key="6">
    <source>
        <dbReference type="WBParaSite" id="maker-uti_cns_0015529-snap-gene-0.2-mRNA-1"/>
    </source>
</evidence>
<sequence length="590" mass="64814">PHQAARRAGGGGGVAPVSGAASRFAAGAAGTHPASTASGCGSGGCSLRLLLLPLPIEQVGLISARRQRRRGVRPFSGRFAHLVLKGRDLLARPRDQLQRARLAMARHADLRQRIGRSCRLRRRGLVVIVCIGDLVQWHILLSVVRHRRVRSTGRSPLGRRSRQPGHRLGQQVAQPTQQTFAVGLADRHLQCLFENIGCGADAGPGGLVLGFGSAEIVLGGPFQGLLLVQLFSLSPFHGFHFGLASLELVNKQVELLPFLAQHQYDALVAGKLSGRLFLAALQLRYATALLAKALTNLRVLLHQLHLITVSALYLAMMTSRSRLNSSNEANLVAAKLFSLVSWSFISWNSPLQQLLPFFFFLLLELALTGESVLQLGNFVVPLLHGLLEKGDRVLASLAAVLECAEQLAVHLLELAVLLLVASEPALPVLDVLKQLLKRQLAVFSYFDRDGTGKLDVNEIQEVLNALGQCMTPDEIKEIMQKEDINSDGAMDIKEFISFFKKYGKEANKISREIRDAFKKFDKQGRGYLTQADLEKILTQTGAFPFSKEEAEMCFKAFDTNKDGKMDYEEFANFLCAICPSFDDLEKLNNK</sequence>
<dbReference type="AlphaFoldDB" id="A0A1I8IRM5"/>
<feature type="region of interest" description="Disordered" evidence="3">
    <location>
        <begin position="152"/>
        <end position="171"/>
    </location>
</feature>
<dbReference type="SUPFAM" id="SSF47473">
    <property type="entry name" value="EF-hand"/>
    <property type="match status" value="1"/>
</dbReference>
<dbReference type="CDD" id="cd15898">
    <property type="entry name" value="EFh_PI-PLC"/>
    <property type="match status" value="1"/>
</dbReference>
<keyword evidence="1" id="KW-0677">Repeat</keyword>
<dbReference type="GO" id="GO:0016460">
    <property type="term" value="C:myosin II complex"/>
    <property type="evidence" value="ECO:0007669"/>
    <property type="project" value="TreeGrafter"/>
</dbReference>
<dbReference type="PANTHER" id="PTHR23048">
    <property type="entry name" value="MYOSIN LIGHT CHAIN 1, 3"/>
    <property type="match status" value="1"/>
</dbReference>
<reference evidence="6" key="1">
    <citation type="submission" date="2016-11" db="UniProtKB">
        <authorList>
            <consortium name="WormBaseParasite"/>
        </authorList>
    </citation>
    <scope>IDENTIFICATION</scope>
</reference>
<evidence type="ECO:0000256" key="1">
    <source>
        <dbReference type="ARBA" id="ARBA00022737"/>
    </source>
</evidence>
<dbReference type="FunFam" id="1.10.238.10:FF:000003">
    <property type="entry name" value="Calmodulin A"/>
    <property type="match status" value="1"/>
</dbReference>
<evidence type="ECO:0000256" key="3">
    <source>
        <dbReference type="SAM" id="MobiDB-lite"/>
    </source>
</evidence>
<dbReference type="InterPro" id="IPR002048">
    <property type="entry name" value="EF_hand_dom"/>
</dbReference>
<dbReference type="SMART" id="SM00054">
    <property type="entry name" value="EFh"/>
    <property type="match status" value="4"/>
</dbReference>
<organism evidence="5 6">
    <name type="scientific">Macrostomum lignano</name>
    <dbReference type="NCBI Taxonomy" id="282301"/>
    <lineage>
        <taxon>Eukaryota</taxon>
        <taxon>Metazoa</taxon>
        <taxon>Spiralia</taxon>
        <taxon>Lophotrochozoa</taxon>
        <taxon>Platyhelminthes</taxon>
        <taxon>Rhabditophora</taxon>
        <taxon>Macrostomorpha</taxon>
        <taxon>Macrostomida</taxon>
        <taxon>Macrostomidae</taxon>
        <taxon>Macrostomum</taxon>
    </lineage>
</organism>
<name>A0A1I8IRM5_9PLAT</name>
<dbReference type="PROSITE" id="PS00018">
    <property type="entry name" value="EF_HAND_1"/>
    <property type="match status" value="3"/>
</dbReference>
<accession>A0A1I8IRM5</accession>
<evidence type="ECO:0000259" key="4">
    <source>
        <dbReference type="PROSITE" id="PS50222"/>
    </source>
</evidence>
<dbReference type="Proteomes" id="UP000095280">
    <property type="component" value="Unplaced"/>
</dbReference>
<evidence type="ECO:0000256" key="2">
    <source>
        <dbReference type="ARBA" id="ARBA00022837"/>
    </source>
</evidence>
<evidence type="ECO:0000313" key="5">
    <source>
        <dbReference type="Proteomes" id="UP000095280"/>
    </source>
</evidence>